<dbReference type="Gene3D" id="3.10.350.10">
    <property type="entry name" value="LysM domain"/>
    <property type="match status" value="2"/>
</dbReference>
<sequence length="537" mass="56839">MYYSTVYCDPTLFQMSINFDNYWWEEDNLTDLCLGNCSYEATLWDRDVTQACADQWISAYGRLIPADSISGRYVDAMSTACLSSTSEERWCLVSAQNITGSDVIYPDCIKYPTDPSCTGNGTNIDPEDERMANLYSNDVLCDNCFIQMLYARVTSPYLADSDHSDYLVDQLQDIGDVCNTSIPNITVRALPSYVPAPPVTSINFAGTTTTTSKPPATTTCSGQVLNSSKKRSDQVYGRDTEDDDATPTCDRLSKAYGISTGDLQANSNSANCTITGKVCLPSACKLAQVPTGATCDSLAASLPGNITTIQFLTWNKNILGLCDSPLAGQYICTSAPGVNGTYTLAAPPLGTDADAGNQQRGGQGGFVTPCPTYTSSPTAAPGPTQTGITTACNAYAMADNGIGCVDFAALNCIQTSDLFSWNGVLGANGENCGTAFWAKEYYCIAIFTATATSTTTIPPPTTMTGGAPGPTQTGIVSSCNKFAVAPDGMGCYDFATLNGITQAQLYAWNTVLGVNGANCGTAFWSKEYYCVGVSGGK</sequence>
<keyword evidence="3" id="KW-0843">Virulence</keyword>
<feature type="domain" description="LysM" evidence="5">
    <location>
        <begin position="285"/>
        <end position="333"/>
    </location>
</feature>
<evidence type="ECO:0000256" key="4">
    <source>
        <dbReference type="SAM" id="MobiDB-lite"/>
    </source>
</evidence>
<dbReference type="STRING" id="149040.A0A132BCM2"/>
<dbReference type="InterPro" id="IPR036779">
    <property type="entry name" value="LysM_dom_sf"/>
</dbReference>
<name>A0A132BCM2_MOLSC</name>
<dbReference type="InterPro" id="IPR052210">
    <property type="entry name" value="LysM1-like"/>
</dbReference>
<dbReference type="GO" id="GO:0008061">
    <property type="term" value="F:chitin binding"/>
    <property type="evidence" value="ECO:0007669"/>
    <property type="project" value="UniProtKB-KW"/>
</dbReference>
<dbReference type="EMBL" id="KQ947431">
    <property type="protein sequence ID" value="KUJ09604.1"/>
    <property type="molecule type" value="Genomic_DNA"/>
</dbReference>
<protein>
    <recommendedName>
        <fullName evidence="5">LysM domain-containing protein</fullName>
    </recommendedName>
</protein>
<dbReference type="PROSITE" id="PS51782">
    <property type="entry name" value="LYSM"/>
    <property type="match status" value="1"/>
</dbReference>
<evidence type="ECO:0000256" key="2">
    <source>
        <dbReference type="ARBA" id="ARBA00022729"/>
    </source>
</evidence>
<feature type="compositionally biased region" description="Basic and acidic residues" evidence="4">
    <location>
        <begin position="230"/>
        <end position="239"/>
    </location>
</feature>
<evidence type="ECO:0000313" key="7">
    <source>
        <dbReference type="Proteomes" id="UP000070700"/>
    </source>
</evidence>
<keyword evidence="2" id="KW-0732">Signal</keyword>
<organism evidence="6 7">
    <name type="scientific">Mollisia scopiformis</name>
    <name type="common">Conifer needle endophyte fungus</name>
    <name type="synonym">Phialocephala scopiformis</name>
    <dbReference type="NCBI Taxonomy" id="149040"/>
    <lineage>
        <taxon>Eukaryota</taxon>
        <taxon>Fungi</taxon>
        <taxon>Dikarya</taxon>
        <taxon>Ascomycota</taxon>
        <taxon>Pezizomycotina</taxon>
        <taxon>Leotiomycetes</taxon>
        <taxon>Helotiales</taxon>
        <taxon>Mollisiaceae</taxon>
        <taxon>Mollisia</taxon>
    </lineage>
</organism>
<evidence type="ECO:0000256" key="1">
    <source>
        <dbReference type="ARBA" id="ARBA00022669"/>
    </source>
</evidence>
<feature type="compositionally biased region" description="Low complexity" evidence="4">
    <location>
        <begin position="207"/>
        <end position="219"/>
    </location>
</feature>
<evidence type="ECO:0000259" key="5">
    <source>
        <dbReference type="PROSITE" id="PS51782"/>
    </source>
</evidence>
<dbReference type="PANTHER" id="PTHR34997:SF2">
    <property type="entry name" value="LYSM DOMAIN-CONTAINING PROTEIN-RELATED"/>
    <property type="match status" value="1"/>
</dbReference>
<feature type="region of interest" description="Disordered" evidence="4">
    <location>
        <begin position="205"/>
        <end position="246"/>
    </location>
</feature>
<dbReference type="InterPro" id="IPR018392">
    <property type="entry name" value="LysM"/>
</dbReference>
<dbReference type="InParanoid" id="A0A132BCM2"/>
<keyword evidence="1" id="KW-0147">Chitin-binding</keyword>
<dbReference type="PANTHER" id="PTHR34997">
    <property type="entry name" value="AM15"/>
    <property type="match status" value="1"/>
</dbReference>
<dbReference type="Proteomes" id="UP000070700">
    <property type="component" value="Unassembled WGS sequence"/>
</dbReference>
<accession>A0A132BCM2</accession>
<dbReference type="RefSeq" id="XP_018063959.1">
    <property type="nucleotide sequence ID" value="XM_018218865.1"/>
</dbReference>
<evidence type="ECO:0000313" key="6">
    <source>
        <dbReference type="EMBL" id="KUJ09604.1"/>
    </source>
</evidence>
<dbReference type="OrthoDB" id="5985073at2759"/>
<dbReference type="AlphaFoldDB" id="A0A132BCM2"/>
<keyword evidence="7" id="KW-1185">Reference proteome</keyword>
<dbReference type="KEGG" id="psco:LY89DRAFT_724039"/>
<evidence type="ECO:0000256" key="3">
    <source>
        <dbReference type="ARBA" id="ARBA00023026"/>
    </source>
</evidence>
<proteinExistence type="predicted"/>
<gene>
    <name evidence="6" type="ORF">LY89DRAFT_724039</name>
</gene>
<reference evidence="6 7" key="1">
    <citation type="submission" date="2015-10" db="EMBL/GenBank/DDBJ databases">
        <title>Full genome of DAOMC 229536 Phialocephala scopiformis, a fungal endophyte of spruce producing the potent anti-insectan compound rugulosin.</title>
        <authorList>
            <consortium name="DOE Joint Genome Institute"/>
            <person name="Walker A.K."/>
            <person name="Frasz S.L."/>
            <person name="Seifert K.A."/>
            <person name="Miller J.D."/>
            <person name="Mondo S.J."/>
            <person name="Labutti K."/>
            <person name="Lipzen A."/>
            <person name="Dockter R."/>
            <person name="Kennedy M."/>
            <person name="Grigoriev I.V."/>
            <person name="Spatafora J.W."/>
        </authorList>
    </citation>
    <scope>NUCLEOTIDE SEQUENCE [LARGE SCALE GENOMIC DNA]</scope>
    <source>
        <strain evidence="6 7">CBS 120377</strain>
    </source>
</reference>
<dbReference type="GeneID" id="28828591"/>